<keyword evidence="1" id="KW-1133">Transmembrane helix</keyword>
<keyword evidence="3" id="KW-1185">Reference proteome</keyword>
<keyword evidence="1" id="KW-0812">Transmembrane</keyword>
<dbReference type="EMBL" id="JBHSDC010000019">
    <property type="protein sequence ID" value="MFC4232284.1"/>
    <property type="molecule type" value="Genomic_DNA"/>
</dbReference>
<evidence type="ECO:0000256" key="1">
    <source>
        <dbReference type="SAM" id="Phobius"/>
    </source>
</evidence>
<dbReference type="RefSeq" id="WP_379014075.1">
    <property type="nucleotide sequence ID" value="NZ_JBHSDC010000019.1"/>
</dbReference>
<proteinExistence type="predicted"/>
<name>A0ABV8PVX6_9BACT</name>
<feature type="transmembrane region" description="Helical" evidence="1">
    <location>
        <begin position="94"/>
        <end position="116"/>
    </location>
</feature>
<evidence type="ECO:0000313" key="2">
    <source>
        <dbReference type="EMBL" id="MFC4232284.1"/>
    </source>
</evidence>
<evidence type="ECO:0000313" key="3">
    <source>
        <dbReference type="Proteomes" id="UP001595906"/>
    </source>
</evidence>
<comment type="caution">
    <text evidence="2">The sequence shown here is derived from an EMBL/GenBank/DDBJ whole genome shotgun (WGS) entry which is preliminary data.</text>
</comment>
<sequence length="158" mass="18416">MDFLFSRTYKYTVNQPIDNVLQDFSKVTNKKWTDFSDNITGTLNNDNTFKFTHKWTFGYIRGIFGNDFATIKGSISSNGQDTVIETTLRPNFGLVFFIYLIAILFLCELFGIKTMLNGPKTYILLFLPFFELILYGLILFMTNGLRNTFEKVFHLQTY</sequence>
<organism evidence="2 3">
    <name type="scientific">Parasediminibacterium paludis</name>
    <dbReference type="NCBI Taxonomy" id="908966"/>
    <lineage>
        <taxon>Bacteria</taxon>
        <taxon>Pseudomonadati</taxon>
        <taxon>Bacteroidota</taxon>
        <taxon>Chitinophagia</taxon>
        <taxon>Chitinophagales</taxon>
        <taxon>Chitinophagaceae</taxon>
        <taxon>Parasediminibacterium</taxon>
    </lineage>
</organism>
<dbReference type="Proteomes" id="UP001595906">
    <property type="component" value="Unassembled WGS sequence"/>
</dbReference>
<accession>A0ABV8PVX6</accession>
<reference evidence="3" key="1">
    <citation type="journal article" date="2019" name="Int. J. Syst. Evol. Microbiol.">
        <title>The Global Catalogue of Microorganisms (GCM) 10K type strain sequencing project: providing services to taxonomists for standard genome sequencing and annotation.</title>
        <authorList>
            <consortium name="The Broad Institute Genomics Platform"/>
            <consortium name="The Broad Institute Genome Sequencing Center for Infectious Disease"/>
            <person name="Wu L."/>
            <person name="Ma J."/>
        </authorList>
    </citation>
    <scope>NUCLEOTIDE SEQUENCE [LARGE SCALE GENOMIC DNA]</scope>
    <source>
        <strain evidence="3">CECT 8010</strain>
    </source>
</reference>
<feature type="transmembrane region" description="Helical" evidence="1">
    <location>
        <begin position="122"/>
        <end position="141"/>
    </location>
</feature>
<keyword evidence="1" id="KW-0472">Membrane</keyword>
<gene>
    <name evidence="2" type="ORF">ACFOW1_10305</name>
</gene>
<protein>
    <submittedName>
        <fullName evidence="2">Uncharacterized protein</fullName>
    </submittedName>
</protein>